<keyword evidence="1" id="KW-0614">Plasmid</keyword>
<dbReference type="KEGG" id="bcg:BCG9842_A0073"/>
<reference evidence="1 2" key="1">
    <citation type="submission" date="2008-10" db="EMBL/GenBank/DDBJ databases">
        <title>Genome sequence of Bacillus cereus G9842.</title>
        <authorList>
            <person name="Dodson R.J."/>
            <person name="Durkin A.S."/>
            <person name="Rosovitz M.J."/>
            <person name="Rasko D.A."/>
            <person name="Hoffmaster A."/>
            <person name="Ravel J."/>
            <person name="Sutton G."/>
        </authorList>
    </citation>
    <scope>NUCLEOTIDE SEQUENCE [LARGE SCALE GENOMIC DNA]</scope>
    <source>
        <strain evidence="1 2">G9842</strain>
        <plasmid evidence="1 2">pG9842_140</plasmid>
    </source>
</reference>
<protein>
    <submittedName>
        <fullName evidence="1">Uncharacterized protein</fullName>
    </submittedName>
</protein>
<name>B7IZE8_BACC2</name>
<evidence type="ECO:0000313" key="1">
    <source>
        <dbReference type="EMBL" id="ACK98739.1"/>
    </source>
</evidence>
<organism evidence="1 2">
    <name type="scientific">Bacillus cereus (strain G9842)</name>
    <dbReference type="NCBI Taxonomy" id="405531"/>
    <lineage>
        <taxon>Bacteria</taxon>
        <taxon>Bacillati</taxon>
        <taxon>Bacillota</taxon>
        <taxon>Bacilli</taxon>
        <taxon>Bacillales</taxon>
        <taxon>Bacillaceae</taxon>
        <taxon>Bacillus</taxon>
        <taxon>Bacillus cereus group</taxon>
    </lineage>
</organism>
<sequence>MIQVREQYGNIYVKILDTQETFDYTLEKIRFIEGRIFNSKTGEWMFRKESIGDLLLHFSNQIIWDQPLKELIKDCDMNHELVNKHLSWEEDDNDFKTWSLKPYPYQKVGSHYLADRGRAAIFDGVGLGKKIYNLFLSCGITPA</sequence>
<gene>
    <name evidence="1" type="ordered locus">BCG9842_A0073</name>
</gene>
<dbReference type="HOGENOM" id="CLU_1802135_0_0_9"/>
<evidence type="ECO:0000313" key="2">
    <source>
        <dbReference type="Proteomes" id="UP000006744"/>
    </source>
</evidence>
<proteinExistence type="predicted"/>
<geneLocation type="plasmid" evidence="1 2">
    <name>pG9842_140</name>
</geneLocation>
<dbReference type="EMBL" id="CP001188">
    <property type="protein sequence ID" value="ACK98739.1"/>
    <property type="molecule type" value="Genomic_DNA"/>
</dbReference>
<dbReference type="AlphaFoldDB" id="B7IZE8"/>
<accession>B7IZE8</accession>
<dbReference type="Proteomes" id="UP000006744">
    <property type="component" value="Plasmid pG9842_140"/>
</dbReference>
<dbReference type="RefSeq" id="WP_000616908.1">
    <property type="nucleotide sequence ID" value="NC_011774.1"/>
</dbReference>